<dbReference type="Gene3D" id="4.10.60.10">
    <property type="entry name" value="Zinc finger, CCHC-type"/>
    <property type="match status" value="1"/>
</dbReference>
<reference evidence="3" key="1">
    <citation type="submission" date="2016-06" db="EMBL/GenBank/DDBJ databases">
        <title>Parallel loss of symbiosis genes in relatives of nitrogen-fixing non-legume Parasponia.</title>
        <authorList>
            <person name="Van Velzen R."/>
            <person name="Holmer R."/>
            <person name="Bu F."/>
            <person name="Rutten L."/>
            <person name="Van Zeijl A."/>
            <person name="Liu W."/>
            <person name="Santuari L."/>
            <person name="Cao Q."/>
            <person name="Sharma T."/>
            <person name="Shen D."/>
            <person name="Roswanjaya Y."/>
            <person name="Wardhani T."/>
            <person name="Kalhor M.S."/>
            <person name="Jansen J."/>
            <person name="Van den Hoogen J."/>
            <person name="Gungor B."/>
            <person name="Hartog M."/>
            <person name="Hontelez J."/>
            <person name="Verver J."/>
            <person name="Yang W.-C."/>
            <person name="Schijlen E."/>
            <person name="Repin R."/>
            <person name="Schilthuizen M."/>
            <person name="Schranz E."/>
            <person name="Heidstra R."/>
            <person name="Miyata K."/>
            <person name="Fedorova E."/>
            <person name="Kohlen W."/>
            <person name="Bisseling T."/>
            <person name="Smit S."/>
            <person name="Geurts R."/>
        </authorList>
    </citation>
    <scope>NUCLEOTIDE SEQUENCE [LARGE SCALE GENOMIC DNA]</scope>
    <source>
        <strain evidence="3">cv. WU1-14</strain>
    </source>
</reference>
<comment type="caution">
    <text evidence="2">The sequence shown here is derived from an EMBL/GenBank/DDBJ whole genome shotgun (WGS) entry which is preliminary data.</text>
</comment>
<name>A0A2P5BA46_PARAD</name>
<gene>
    <name evidence="2" type="ORF">PanWU01x14_257750</name>
</gene>
<feature type="domain" description="Retrovirus-related Pol polyprotein from transposon TNT 1-94-like beta-barrel" evidence="1">
    <location>
        <begin position="137"/>
        <end position="215"/>
    </location>
</feature>
<proteinExistence type="predicted"/>
<dbReference type="InterPro" id="IPR036875">
    <property type="entry name" value="Znf_CCHC_sf"/>
</dbReference>
<dbReference type="EMBL" id="JXTB01000326">
    <property type="protein sequence ID" value="PON45664.1"/>
    <property type="molecule type" value="Genomic_DNA"/>
</dbReference>
<dbReference type="Proteomes" id="UP000237105">
    <property type="component" value="Unassembled WGS sequence"/>
</dbReference>
<dbReference type="InterPro" id="IPR054722">
    <property type="entry name" value="PolX-like_BBD"/>
</dbReference>
<dbReference type="AlphaFoldDB" id="A0A2P5BA46"/>
<dbReference type="Pfam" id="PF22936">
    <property type="entry name" value="Pol_BBD"/>
    <property type="match status" value="1"/>
</dbReference>
<evidence type="ECO:0000313" key="3">
    <source>
        <dbReference type="Proteomes" id="UP000237105"/>
    </source>
</evidence>
<protein>
    <submittedName>
        <fullName evidence="2">Zinc finger, CCHC-type</fullName>
    </submittedName>
</protein>
<dbReference type="PANTHER" id="PTHR47592">
    <property type="entry name" value="PBF68 PROTEIN"/>
    <property type="match status" value="1"/>
</dbReference>
<dbReference type="GO" id="GO:0003676">
    <property type="term" value="F:nucleic acid binding"/>
    <property type="evidence" value="ECO:0007669"/>
    <property type="project" value="InterPro"/>
</dbReference>
<organism evidence="2 3">
    <name type="scientific">Parasponia andersonii</name>
    <name type="common">Sponia andersonii</name>
    <dbReference type="NCBI Taxonomy" id="3476"/>
    <lineage>
        <taxon>Eukaryota</taxon>
        <taxon>Viridiplantae</taxon>
        <taxon>Streptophyta</taxon>
        <taxon>Embryophyta</taxon>
        <taxon>Tracheophyta</taxon>
        <taxon>Spermatophyta</taxon>
        <taxon>Magnoliopsida</taxon>
        <taxon>eudicotyledons</taxon>
        <taxon>Gunneridae</taxon>
        <taxon>Pentapetalae</taxon>
        <taxon>rosids</taxon>
        <taxon>fabids</taxon>
        <taxon>Rosales</taxon>
        <taxon>Cannabaceae</taxon>
        <taxon>Parasponia</taxon>
    </lineage>
</organism>
<keyword evidence="3" id="KW-1185">Reference proteome</keyword>
<feature type="non-terminal residue" evidence="2">
    <location>
        <position position="215"/>
    </location>
</feature>
<evidence type="ECO:0000259" key="1">
    <source>
        <dbReference type="Pfam" id="PF22936"/>
    </source>
</evidence>
<dbReference type="OrthoDB" id="1194585at2759"/>
<dbReference type="SUPFAM" id="SSF57756">
    <property type="entry name" value="Retrovirus zinc finger-like domains"/>
    <property type="match status" value="1"/>
</dbReference>
<sequence>MLLIGSLPDELDHLCITLLHRKEKLSFDEVSAALYNHEVWKKDQKENRNIPVEALTARGCSQSHKQEKRGRSRSKGRVGKDECAFCYEKRHWKKDCPKLQNKGKDKATSDAYVAEVKDDESDFALVSQSMTSQNDEWILASGCTYHMYPHKEWFFNFEEVDGRVVYMGNDESCKTTGVGSIRLKNHDGSTRVLTDIRYVLKLKKIFISLGALKSK</sequence>
<dbReference type="GO" id="GO:0008270">
    <property type="term" value="F:zinc ion binding"/>
    <property type="evidence" value="ECO:0007669"/>
    <property type="project" value="InterPro"/>
</dbReference>
<evidence type="ECO:0000313" key="2">
    <source>
        <dbReference type="EMBL" id="PON45664.1"/>
    </source>
</evidence>
<accession>A0A2P5BA46</accession>
<dbReference type="PANTHER" id="PTHR47592:SF27">
    <property type="entry name" value="OS08G0421700 PROTEIN"/>
    <property type="match status" value="1"/>
</dbReference>